<dbReference type="Proteomes" id="UP001319121">
    <property type="component" value="Chromosome"/>
</dbReference>
<name>A0AAN1T164_9PROT</name>
<dbReference type="AlphaFoldDB" id="A0AAN1T164"/>
<feature type="domain" description="RNA polymerase sigma-70 region 2" evidence="2">
    <location>
        <begin position="56"/>
        <end position="117"/>
    </location>
</feature>
<dbReference type="PANTHER" id="PTHR30603:SF47">
    <property type="entry name" value="RNA POLYMERASE SIGMA FACTOR SIGD, CHLOROPLASTIC"/>
    <property type="match status" value="1"/>
</dbReference>
<dbReference type="Pfam" id="PF04542">
    <property type="entry name" value="Sigma70_r2"/>
    <property type="match status" value="1"/>
</dbReference>
<gene>
    <name evidence="3" type="ORF">FGKAn22_11520</name>
</gene>
<evidence type="ECO:0000256" key="1">
    <source>
        <dbReference type="SAM" id="MobiDB-lite"/>
    </source>
</evidence>
<dbReference type="PANTHER" id="PTHR30603">
    <property type="entry name" value="RNA POLYMERASE SIGMA FACTOR RPO"/>
    <property type="match status" value="1"/>
</dbReference>
<keyword evidence="4" id="KW-1185">Reference proteome</keyword>
<dbReference type="EMBL" id="AP019536">
    <property type="protein sequence ID" value="BBI99459.1"/>
    <property type="molecule type" value="Genomic_DNA"/>
</dbReference>
<evidence type="ECO:0000313" key="3">
    <source>
        <dbReference type="EMBL" id="BBI99459.1"/>
    </source>
</evidence>
<proteinExistence type="predicted"/>
<dbReference type="SUPFAM" id="SSF88946">
    <property type="entry name" value="Sigma2 domain of RNA polymerase sigma factors"/>
    <property type="match status" value="1"/>
</dbReference>
<dbReference type="GO" id="GO:0003700">
    <property type="term" value="F:DNA-binding transcription factor activity"/>
    <property type="evidence" value="ECO:0007669"/>
    <property type="project" value="InterPro"/>
</dbReference>
<dbReference type="Gene3D" id="1.20.120.1810">
    <property type="match status" value="1"/>
</dbReference>
<sequence length="144" mass="15881">MTAFAYPETSALYETISHSAVQLFRHGSQAMPLDDAHDLALMQRIKQGDFDARQKLITGNLRQVLHSNKRYTRSGTGIFDLLKAGNRGLVHALENFEPESDGRFSAYAALCIRQHIERTLIPGHQTASPAPHAGCRAGIQPQSV</sequence>
<accession>A0AAN1T164</accession>
<dbReference type="GO" id="GO:0006352">
    <property type="term" value="P:DNA-templated transcription initiation"/>
    <property type="evidence" value="ECO:0007669"/>
    <property type="project" value="InterPro"/>
</dbReference>
<protein>
    <recommendedName>
        <fullName evidence="2">RNA polymerase sigma-70 region 2 domain-containing protein</fullName>
    </recommendedName>
</protein>
<evidence type="ECO:0000259" key="2">
    <source>
        <dbReference type="Pfam" id="PF04542"/>
    </source>
</evidence>
<feature type="region of interest" description="Disordered" evidence="1">
    <location>
        <begin position="124"/>
        <end position="144"/>
    </location>
</feature>
<dbReference type="RefSeq" id="WP_212787034.1">
    <property type="nucleotide sequence ID" value="NZ_AP019536.1"/>
</dbReference>
<reference evidence="3 4" key="1">
    <citation type="submission" date="2019-03" db="EMBL/GenBank/DDBJ databases">
        <title>Complete genome sequence of Ferrigenium kumadai strain An22, a microaerophilic iron-oxidizing bacterium isolated from a paddy field soil.</title>
        <authorList>
            <person name="Watanabe T."/>
            <person name="Asakawa S."/>
        </authorList>
    </citation>
    <scope>NUCLEOTIDE SEQUENCE [LARGE SCALE GENOMIC DNA]</scope>
    <source>
        <strain evidence="3 4">An22</strain>
    </source>
</reference>
<organism evidence="3 4">
    <name type="scientific">Ferrigenium kumadai</name>
    <dbReference type="NCBI Taxonomy" id="1682490"/>
    <lineage>
        <taxon>Bacteria</taxon>
        <taxon>Pseudomonadati</taxon>
        <taxon>Pseudomonadota</taxon>
        <taxon>Betaproteobacteria</taxon>
        <taxon>Nitrosomonadales</taxon>
        <taxon>Gallionellaceae</taxon>
        <taxon>Ferrigenium</taxon>
    </lineage>
</organism>
<dbReference type="InterPro" id="IPR007627">
    <property type="entry name" value="RNA_pol_sigma70_r2"/>
</dbReference>
<evidence type="ECO:0000313" key="4">
    <source>
        <dbReference type="Proteomes" id="UP001319121"/>
    </source>
</evidence>
<dbReference type="InterPro" id="IPR013325">
    <property type="entry name" value="RNA_pol_sigma_r2"/>
</dbReference>
<dbReference type="KEGG" id="fku:FGKAn22_11520"/>
<dbReference type="InterPro" id="IPR050239">
    <property type="entry name" value="Sigma-70_RNA_pol_init_factors"/>
</dbReference>